<protein>
    <recommendedName>
        <fullName evidence="3">RRM domain-containing protein</fullName>
    </recommendedName>
</protein>
<dbReference type="Pfam" id="PF00076">
    <property type="entry name" value="RRM_1"/>
    <property type="match status" value="1"/>
</dbReference>
<keyword evidence="1" id="KW-0694">RNA-binding</keyword>
<feature type="domain" description="RRM" evidence="3">
    <location>
        <begin position="26"/>
        <end position="104"/>
    </location>
</feature>
<feature type="compositionally biased region" description="Acidic residues" evidence="2">
    <location>
        <begin position="300"/>
        <end position="318"/>
    </location>
</feature>
<dbReference type="OrthoDB" id="6159137at2759"/>
<reference evidence="4 5" key="1">
    <citation type="submission" date="2019-07" db="EMBL/GenBank/DDBJ databases">
        <title>Rhodotorula toruloides NBRC10032 genome sequencing.</title>
        <authorList>
            <person name="Shida Y."/>
            <person name="Takaku H."/>
            <person name="Ogasawara W."/>
            <person name="Mori K."/>
        </authorList>
    </citation>
    <scope>NUCLEOTIDE SEQUENCE [LARGE SCALE GENOMIC DNA]</scope>
    <source>
        <strain evidence="4 5">NBRC10032</strain>
    </source>
</reference>
<dbReference type="InterPro" id="IPR035979">
    <property type="entry name" value="RBD_domain_sf"/>
</dbReference>
<sequence length="436" mass="48834">MDTDRRDGGDRGRGDVRGAEPVNPGNNLHVSGLSLKVEERDLEEIFSKHGRIQKCQVMRDPHSKESRGFAFVMMETGEEADAAVANLNATELLGRTINVEKARRGRARTPTPGQYHGPPKRYDAYGGGPGYGERPYEPRGYASRGYDRYGDRGGRYDDPYDRRGPPRSYGRDYDSDYPPRSRYDDRDRVTRYSTSLSAIVLPSTARAPASKSVFDPRVNGEIPVLRYQAYRTSVVDALRKGRPVKTREQALATHAQQRGQARGAQDEEGEEIDQLGSSVRDGSPELAVGLSTTATHAGDEQPENEEEEAEDKEEDDGDGPAPATRFSRKRHLIPASLPNEQPLTVYDNSGNIVTEYFYSPDMKNIVLPRHVRGRVKRLEVADGTMRKVVKWKTYKRKVKAKLAAGQHVLTCQEALRKLCKRQTSRLEGRRSEATLT</sequence>
<proteinExistence type="predicted"/>
<evidence type="ECO:0000313" key="5">
    <source>
        <dbReference type="Proteomes" id="UP000321518"/>
    </source>
</evidence>
<dbReference type="PROSITE" id="PS50102">
    <property type="entry name" value="RRM"/>
    <property type="match status" value="1"/>
</dbReference>
<feature type="compositionally biased region" description="Basic and acidic residues" evidence="2">
    <location>
        <begin position="1"/>
        <end position="18"/>
    </location>
</feature>
<comment type="caution">
    <text evidence="4">The sequence shown here is derived from an EMBL/GenBank/DDBJ whole genome shotgun (WGS) entry which is preliminary data.</text>
</comment>
<dbReference type="EMBL" id="BJWK01000015">
    <property type="protein sequence ID" value="GEM11557.1"/>
    <property type="molecule type" value="Genomic_DNA"/>
</dbReference>
<evidence type="ECO:0000259" key="3">
    <source>
        <dbReference type="PROSITE" id="PS50102"/>
    </source>
</evidence>
<feature type="region of interest" description="Disordered" evidence="2">
    <location>
        <begin position="1"/>
        <end position="31"/>
    </location>
</feature>
<evidence type="ECO:0000256" key="2">
    <source>
        <dbReference type="SAM" id="MobiDB-lite"/>
    </source>
</evidence>
<feature type="region of interest" description="Disordered" evidence="2">
    <location>
        <begin position="100"/>
        <end position="189"/>
    </location>
</feature>
<dbReference type="SUPFAM" id="SSF54928">
    <property type="entry name" value="RNA-binding domain, RBD"/>
    <property type="match status" value="1"/>
</dbReference>
<feature type="compositionally biased region" description="Basic and acidic residues" evidence="2">
    <location>
        <begin position="145"/>
        <end position="189"/>
    </location>
</feature>
<dbReference type="InterPro" id="IPR050441">
    <property type="entry name" value="RBM"/>
</dbReference>
<accession>A0A511KMJ1</accession>
<organism evidence="4 5">
    <name type="scientific">Rhodotorula toruloides</name>
    <name type="common">Yeast</name>
    <name type="synonym">Rhodosporidium toruloides</name>
    <dbReference type="NCBI Taxonomy" id="5286"/>
    <lineage>
        <taxon>Eukaryota</taxon>
        <taxon>Fungi</taxon>
        <taxon>Dikarya</taxon>
        <taxon>Basidiomycota</taxon>
        <taxon>Pucciniomycotina</taxon>
        <taxon>Microbotryomycetes</taxon>
        <taxon>Sporidiobolales</taxon>
        <taxon>Sporidiobolaceae</taxon>
        <taxon>Rhodotorula</taxon>
    </lineage>
</organism>
<dbReference type="Proteomes" id="UP000321518">
    <property type="component" value="Unassembled WGS sequence"/>
</dbReference>
<dbReference type="InterPro" id="IPR012677">
    <property type="entry name" value="Nucleotide-bd_a/b_plait_sf"/>
</dbReference>
<dbReference type="PANTHER" id="PTHR48034">
    <property type="entry name" value="TRANSFORMER-2 SEX-DETERMINING PROTEIN-RELATED"/>
    <property type="match status" value="1"/>
</dbReference>
<dbReference type="GO" id="GO:0003723">
    <property type="term" value="F:RNA binding"/>
    <property type="evidence" value="ECO:0007669"/>
    <property type="project" value="UniProtKB-UniRule"/>
</dbReference>
<evidence type="ECO:0000256" key="1">
    <source>
        <dbReference type="PROSITE-ProRule" id="PRU00176"/>
    </source>
</evidence>
<name>A0A511KMJ1_RHOTO</name>
<dbReference type="SMART" id="SM00360">
    <property type="entry name" value="RRM"/>
    <property type="match status" value="1"/>
</dbReference>
<feature type="region of interest" description="Disordered" evidence="2">
    <location>
        <begin position="244"/>
        <end position="335"/>
    </location>
</feature>
<dbReference type="InterPro" id="IPR000504">
    <property type="entry name" value="RRM_dom"/>
</dbReference>
<gene>
    <name evidence="4" type="ORF">Rt10032_c15g5574</name>
</gene>
<evidence type="ECO:0000313" key="4">
    <source>
        <dbReference type="EMBL" id="GEM11557.1"/>
    </source>
</evidence>
<dbReference type="Gene3D" id="3.30.70.330">
    <property type="match status" value="1"/>
</dbReference>
<dbReference type="AlphaFoldDB" id="A0A511KMJ1"/>